<evidence type="ECO:0000259" key="5">
    <source>
        <dbReference type="PROSITE" id="PS50111"/>
    </source>
</evidence>
<evidence type="ECO:0000256" key="4">
    <source>
        <dbReference type="SAM" id="Phobius"/>
    </source>
</evidence>
<sequence>MARSLTFSQKLAGGFGLLAAISVLVAAVAWLALRDVVALKDQVLDVAAQRLVDTERLHVASAQKAADARAYLMTGEPRYLEALRASREQFHTSLELVGKEVQTAEGSELVREVRQLEEEHNRVMDGILAQRTPGASFEALANRVEREVRPIRVKLDGTVDALVAREDRLLQEGRRASTEVANRAARQVAGLAGLAVALAAAVSVLLGRALSRQVSSAVRHVQSSSAELQAAAGQQATGAKQQATAMAEITTTITELLATSRQIAESAQRVAAIAAETAGAARAGDQTVQRSQESVGAIRRQVELIVGHMLDLGRKSQQIGSILEIINELAEQTNILAINASIEAAGAGESGRRFAVVAEEIRKLADRVGGSTKDIRVLIDEVRAAVNTTVMATESGSKAVETGARQFSEVASAFGQIARLVGTTTDAAREIELSTKQQTTAVEQVNLAIANVAQATREAEASSGQTLQTASQLAGMSTALARLVQSREAA</sequence>
<dbReference type="SMART" id="SM00283">
    <property type="entry name" value="MA"/>
    <property type="match status" value="1"/>
</dbReference>
<protein>
    <recommendedName>
        <fullName evidence="5">Methyl-accepting transducer domain-containing protein</fullName>
    </recommendedName>
</protein>
<gene>
    <name evidence="6" type="ORF">AMPC_19150</name>
</gene>
<keyword evidence="4" id="KW-0472">Membrane</keyword>
<dbReference type="EMBL" id="AP025592">
    <property type="protein sequence ID" value="BDG08802.1"/>
    <property type="molecule type" value="Genomic_DNA"/>
</dbReference>
<dbReference type="InterPro" id="IPR004089">
    <property type="entry name" value="MCPsignal_dom"/>
</dbReference>
<comment type="similarity">
    <text evidence="2">Belongs to the methyl-accepting chemotaxis (MCP) protein family.</text>
</comment>
<keyword evidence="1 3" id="KW-0807">Transducer</keyword>
<evidence type="ECO:0000256" key="1">
    <source>
        <dbReference type="ARBA" id="ARBA00023224"/>
    </source>
</evidence>
<organism evidence="6 7">
    <name type="scientific">Anaeromyxobacter paludicola</name>
    <dbReference type="NCBI Taxonomy" id="2918171"/>
    <lineage>
        <taxon>Bacteria</taxon>
        <taxon>Pseudomonadati</taxon>
        <taxon>Myxococcota</taxon>
        <taxon>Myxococcia</taxon>
        <taxon>Myxococcales</taxon>
        <taxon>Cystobacterineae</taxon>
        <taxon>Anaeromyxobacteraceae</taxon>
        <taxon>Anaeromyxobacter</taxon>
    </lineage>
</organism>
<feature type="transmembrane region" description="Helical" evidence="4">
    <location>
        <begin position="188"/>
        <end position="210"/>
    </location>
</feature>
<keyword evidence="4" id="KW-1133">Transmembrane helix</keyword>
<evidence type="ECO:0000313" key="6">
    <source>
        <dbReference type="EMBL" id="BDG08802.1"/>
    </source>
</evidence>
<reference evidence="7" key="1">
    <citation type="journal article" date="2022" name="Int. J. Syst. Evol. Microbiol.">
        <title>Anaeromyxobacter oryzae sp. nov., Anaeromyxobacter diazotrophicus sp. nov. and Anaeromyxobacter paludicola sp. nov., isolated from paddy soils.</title>
        <authorList>
            <person name="Itoh H."/>
            <person name="Xu Z."/>
            <person name="Mise K."/>
            <person name="Masuda Y."/>
            <person name="Ushijima N."/>
            <person name="Hayakawa C."/>
            <person name="Shiratori Y."/>
            <person name="Senoo K."/>
        </authorList>
    </citation>
    <scope>NUCLEOTIDE SEQUENCE [LARGE SCALE GENOMIC DNA]</scope>
    <source>
        <strain evidence="7">Red630</strain>
    </source>
</reference>
<dbReference type="Proteomes" id="UP001162734">
    <property type="component" value="Chromosome"/>
</dbReference>
<dbReference type="PROSITE" id="PS50111">
    <property type="entry name" value="CHEMOTAXIS_TRANSDUC_2"/>
    <property type="match status" value="1"/>
</dbReference>
<feature type="domain" description="Methyl-accepting transducer" evidence="5">
    <location>
        <begin position="217"/>
        <end position="453"/>
    </location>
</feature>
<accession>A0ABN6N6K2</accession>
<dbReference type="Pfam" id="PF05227">
    <property type="entry name" value="CHASE3"/>
    <property type="match status" value="1"/>
</dbReference>
<dbReference type="InterPro" id="IPR004090">
    <property type="entry name" value="Chemotax_Me-accpt_rcpt"/>
</dbReference>
<dbReference type="SUPFAM" id="SSF58104">
    <property type="entry name" value="Methyl-accepting chemotaxis protein (MCP) signaling domain"/>
    <property type="match status" value="1"/>
</dbReference>
<evidence type="ECO:0000313" key="7">
    <source>
        <dbReference type="Proteomes" id="UP001162734"/>
    </source>
</evidence>
<name>A0ABN6N6K2_9BACT</name>
<keyword evidence="4" id="KW-0812">Transmembrane</keyword>
<proteinExistence type="inferred from homology"/>
<keyword evidence="7" id="KW-1185">Reference proteome</keyword>
<dbReference type="Gene3D" id="1.10.287.950">
    <property type="entry name" value="Methyl-accepting chemotaxis protein"/>
    <property type="match status" value="1"/>
</dbReference>
<dbReference type="PANTHER" id="PTHR32089">
    <property type="entry name" value="METHYL-ACCEPTING CHEMOTAXIS PROTEIN MCPB"/>
    <property type="match status" value="1"/>
</dbReference>
<dbReference type="InterPro" id="IPR007891">
    <property type="entry name" value="CHASE3"/>
</dbReference>
<feature type="transmembrane region" description="Helical" evidence="4">
    <location>
        <begin position="12"/>
        <end position="33"/>
    </location>
</feature>
<dbReference type="PANTHER" id="PTHR32089:SF112">
    <property type="entry name" value="LYSOZYME-LIKE PROTEIN-RELATED"/>
    <property type="match status" value="1"/>
</dbReference>
<dbReference type="RefSeq" id="WP_248346043.1">
    <property type="nucleotide sequence ID" value="NZ_AP025592.1"/>
</dbReference>
<evidence type="ECO:0000256" key="2">
    <source>
        <dbReference type="ARBA" id="ARBA00029447"/>
    </source>
</evidence>
<evidence type="ECO:0000256" key="3">
    <source>
        <dbReference type="PROSITE-ProRule" id="PRU00284"/>
    </source>
</evidence>
<dbReference type="Pfam" id="PF00015">
    <property type="entry name" value="MCPsignal"/>
    <property type="match status" value="1"/>
</dbReference>
<dbReference type="PRINTS" id="PR00260">
    <property type="entry name" value="CHEMTRNSDUCR"/>
</dbReference>